<evidence type="ECO:0000256" key="2">
    <source>
        <dbReference type="ARBA" id="ARBA00022692"/>
    </source>
</evidence>
<feature type="transmembrane region" description="Helical" evidence="5">
    <location>
        <begin position="159"/>
        <end position="179"/>
    </location>
</feature>
<evidence type="ECO:0000256" key="4">
    <source>
        <dbReference type="ARBA" id="ARBA00023136"/>
    </source>
</evidence>
<evidence type="ECO:0000256" key="1">
    <source>
        <dbReference type="ARBA" id="ARBA00004370"/>
    </source>
</evidence>
<evidence type="ECO:0000256" key="3">
    <source>
        <dbReference type="ARBA" id="ARBA00022989"/>
    </source>
</evidence>
<comment type="subcellular location">
    <subcellularLocation>
        <location evidence="1">Membrane</location>
    </subcellularLocation>
</comment>
<keyword evidence="3 5" id="KW-1133">Transmembrane helix</keyword>
<evidence type="ECO:0000256" key="5">
    <source>
        <dbReference type="SAM" id="Phobius"/>
    </source>
</evidence>
<proteinExistence type="predicted"/>
<dbReference type="GO" id="GO:0016020">
    <property type="term" value="C:membrane"/>
    <property type="evidence" value="ECO:0007669"/>
    <property type="project" value="UniProtKB-SubCell"/>
</dbReference>
<keyword evidence="8" id="KW-1185">Reference proteome</keyword>
<dbReference type="InterPro" id="IPR006694">
    <property type="entry name" value="Fatty_acid_hydroxylase"/>
</dbReference>
<evidence type="ECO:0000259" key="6">
    <source>
        <dbReference type="Pfam" id="PF04116"/>
    </source>
</evidence>
<dbReference type="STRING" id="77044.A0A1W2TJW9"/>
<feature type="transmembrane region" description="Helical" evidence="5">
    <location>
        <begin position="121"/>
        <end position="139"/>
    </location>
</feature>
<evidence type="ECO:0000313" key="7">
    <source>
        <dbReference type="EMBL" id="GAP88527.1"/>
    </source>
</evidence>
<dbReference type="OMA" id="GPGLWYN"/>
<dbReference type="GO" id="GO:0005506">
    <property type="term" value="F:iron ion binding"/>
    <property type="evidence" value="ECO:0007669"/>
    <property type="project" value="InterPro"/>
</dbReference>
<dbReference type="EMBL" id="DF977462">
    <property type="protein sequence ID" value="GAP88527.1"/>
    <property type="molecule type" value="Genomic_DNA"/>
</dbReference>
<keyword evidence="4 5" id="KW-0472">Membrane</keyword>
<feature type="transmembrane region" description="Helical" evidence="5">
    <location>
        <begin position="74"/>
        <end position="100"/>
    </location>
</feature>
<dbReference type="PANTHER" id="PTHR11863">
    <property type="entry name" value="STEROL DESATURASE"/>
    <property type="match status" value="1"/>
</dbReference>
<name>A0A1W2TJW9_ROSNE</name>
<reference evidence="7" key="1">
    <citation type="submission" date="2016-03" db="EMBL/GenBank/DDBJ databases">
        <title>Draft genome sequence of Rosellinia necatrix.</title>
        <authorList>
            <person name="Kanematsu S."/>
        </authorList>
    </citation>
    <scope>NUCLEOTIDE SEQUENCE [LARGE SCALE GENOMIC DNA]</scope>
    <source>
        <strain evidence="7">W97</strain>
    </source>
</reference>
<dbReference type="OrthoDB" id="6354873at2759"/>
<dbReference type="InterPro" id="IPR050307">
    <property type="entry name" value="Sterol_Desaturase_Related"/>
</dbReference>
<protein>
    <submittedName>
        <fullName evidence="7">Putative C-5 sterol desaturase</fullName>
    </submittedName>
</protein>
<evidence type="ECO:0000313" key="8">
    <source>
        <dbReference type="Proteomes" id="UP000054516"/>
    </source>
</evidence>
<accession>A0A1W2TJW9</accession>
<sequence>MDVILEIWDTYLGDYVFARVHPSPSAVSSSYLDVHNTTSSSWQYKPASSYIDFEPSEYAYMSAWDRDNIFRQAISLWTITVIFGCLLYFIFASLSYWLVFDKNNKTHPKYLKNQISMEIRQSIESFPGMALLTTIFWLLEVRGHTKLYDTPADGPGVWYEFLQFPCFLVFTDALIYLIHRGLHHPAIYKHLHKPHHKWIMPTPFASHAFHPVDGFSQSFPYHLYPILFPLNKYASVALFVFVNFWTIMIHDGEYVADSPVINGAACHTMHHLYFNYNYGQYTTFWDRLGGSYRQPDPDLFDKEKKMSDAQWRQQVKDMERIAKEVEGVDDRVYDAAVESKKHK</sequence>
<dbReference type="Pfam" id="PF04116">
    <property type="entry name" value="FA_hydroxylase"/>
    <property type="match status" value="1"/>
</dbReference>
<dbReference type="Proteomes" id="UP000054516">
    <property type="component" value="Unassembled WGS sequence"/>
</dbReference>
<gene>
    <name evidence="7" type="ORF">SAMD00023353_1701140</name>
</gene>
<dbReference type="AlphaFoldDB" id="A0A1W2TJW9"/>
<dbReference type="GO" id="GO:0005788">
    <property type="term" value="C:endoplasmic reticulum lumen"/>
    <property type="evidence" value="ECO:0007669"/>
    <property type="project" value="EnsemblFungi"/>
</dbReference>
<keyword evidence="2 5" id="KW-0812">Transmembrane</keyword>
<dbReference type="GO" id="GO:0000248">
    <property type="term" value="F:C-5 sterol desaturase activity"/>
    <property type="evidence" value="ECO:0007669"/>
    <property type="project" value="EnsemblFungi"/>
</dbReference>
<feature type="domain" description="Fatty acid hydroxylase" evidence="6">
    <location>
        <begin position="166"/>
        <end position="290"/>
    </location>
</feature>
<organism evidence="7">
    <name type="scientific">Rosellinia necatrix</name>
    <name type="common">White root-rot fungus</name>
    <dbReference type="NCBI Taxonomy" id="77044"/>
    <lineage>
        <taxon>Eukaryota</taxon>
        <taxon>Fungi</taxon>
        <taxon>Dikarya</taxon>
        <taxon>Ascomycota</taxon>
        <taxon>Pezizomycotina</taxon>
        <taxon>Sordariomycetes</taxon>
        <taxon>Xylariomycetidae</taxon>
        <taxon>Xylariales</taxon>
        <taxon>Xylariaceae</taxon>
        <taxon>Rosellinia</taxon>
    </lineage>
</organism>
<dbReference type="GO" id="GO:0006696">
    <property type="term" value="P:ergosterol biosynthetic process"/>
    <property type="evidence" value="ECO:0007669"/>
    <property type="project" value="EnsemblFungi"/>
</dbReference>